<keyword evidence="2" id="KW-0378">Hydrolase</keyword>
<dbReference type="GO" id="GO:0003676">
    <property type="term" value="F:nucleic acid binding"/>
    <property type="evidence" value="ECO:0007669"/>
    <property type="project" value="InterPro"/>
</dbReference>
<proteinExistence type="predicted"/>
<reference evidence="2 3" key="1">
    <citation type="journal article" date="2024" name="BMC Genomics">
        <title>De novo assembly and annotation of Popillia japonica's genome with initial clues to its potential as an invasive pest.</title>
        <authorList>
            <person name="Cucini C."/>
            <person name="Boschi S."/>
            <person name="Funari R."/>
            <person name="Cardaioli E."/>
            <person name="Iannotti N."/>
            <person name="Marturano G."/>
            <person name="Paoli F."/>
            <person name="Bruttini M."/>
            <person name="Carapelli A."/>
            <person name="Frati F."/>
            <person name="Nardi F."/>
        </authorList>
    </citation>
    <scope>NUCLEOTIDE SEQUENCE [LARGE SCALE GENOMIC DNA]</scope>
    <source>
        <strain evidence="2">DMR45628</strain>
    </source>
</reference>
<dbReference type="Proteomes" id="UP001458880">
    <property type="component" value="Unassembled WGS sequence"/>
</dbReference>
<organism evidence="2 3">
    <name type="scientific">Popillia japonica</name>
    <name type="common">Japanese beetle</name>
    <dbReference type="NCBI Taxonomy" id="7064"/>
    <lineage>
        <taxon>Eukaryota</taxon>
        <taxon>Metazoa</taxon>
        <taxon>Ecdysozoa</taxon>
        <taxon>Arthropoda</taxon>
        <taxon>Hexapoda</taxon>
        <taxon>Insecta</taxon>
        <taxon>Pterygota</taxon>
        <taxon>Neoptera</taxon>
        <taxon>Endopterygota</taxon>
        <taxon>Coleoptera</taxon>
        <taxon>Polyphaga</taxon>
        <taxon>Scarabaeiformia</taxon>
        <taxon>Scarabaeidae</taxon>
        <taxon>Rutelinae</taxon>
        <taxon>Popillia</taxon>
    </lineage>
</organism>
<accession>A0AAW1L5H6</accession>
<gene>
    <name evidence="2" type="ORF">QE152_g17050</name>
</gene>
<keyword evidence="3" id="KW-1185">Reference proteome</keyword>
<comment type="caution">
    <text evidence="2">The sequence shown here is derived from an EMBL/GenBank/DDBJ whole genome shotgun (WGS) entry which is preliminary data.</text>
</comment>
<dbReference type="Pfam" id="PF03184">
    <property type="entry name" value="DDE_1"/>
    <property type="match status" value="1"/>
</dbReference>
<evidence type="ECO:0000259" key="1">
    <source>
        <dbReference type="Pfam" id="PF03184"/>
    </source>
</evidence>
<keyword evidence="2" id="KW-0255">Endonuclease</keyword>
<name>A0AAW1L5H6_POPJA</name>
<feature type="domain" description="DDE-1" evidence="1">
    <location>
        <begin position="51"/>
        <end position="126"/>
    </location>
</feature>
<evidence type="ECO:0000313" key="2">
    <source>
        <dbReference type="EMBL" id="KAK9728761.1"/>
    </source>
</evidence>
<dbReference type="InterPro" id="IPR004875">
    <property type="entry name" value="DDE_SF_endonuclease_dom"/>
</dbReference>
<protein>
    <submittedName>
        <fullName evidence="2">DDE superfamily endonuclease</fullName>
    </submittedName>
</protein>
<sequence>MSVAVRSVKMQKQSLRGTAKKFEVGVTTLKNYYDRCGTKPNITNIQFLIEAIITESWSRHFHKYSGVSKEKPVLLILNHHESHLFIDGLDFCVAHGIVVLSMPPHCSHRLQPVDRSVFGPFKKAVNYFIDAWINVHPGRSMSIYEIPAIVSPAIDTAVNTQHYLRL</sequence>
<dbReference type="EMBL" id="JASPKY010000167">
    <property type="protein sequence ID" value="KAK9728761.1"/>
    <property type="molecule type" value="Genomic_DNA"/>
</dbReference>
<evidence type="ECO:0000313" key="3">
    <source>
        <dbReference type="Proteomes" id="UP001458880"/>
    </source>
</evidence>
<dbReference type="AlphaFoldDB" id="A0AAW1L5H6"/>
<dbReference type="GO" id="GO:0004519">
    <property type="term" value="F:endonuclease activity"/>
    <property type="evidence" value="ECO:0007669"/>
    <property type="project" value="UniProtKB-KW"/>
</dbReference>
<keyword evidence="2" id="KW-0540">Nuclease</keyword>